<organism evidence="8 9">
    <name type="scientific">Cytobacillus oceanisediminis</name>
    <dbReference type="NCBI Taxonomy" id="665099"/>
    <lineage>
        <taxon>Bacteria</taxon>
        <taxon>Bacillati</taxon>
        <taxon>Bacillota</taxon>
        <taxon>Bacilli</taxon>
        <taxon>Bacillales</taxon>
        <taxon>Bacillaceae</taxon>
        <taxon>Cytobacillus</taxon>
    </lineage>
</organism>
<keyword evidence="4 6" id="KW-1133">Transmembrane helix</keyword>
<evidence type="ECO:0000256" key="1">
    <source>
        <dbReference type="ARBA" id="ARBA00004651"/>
    </source>
</evidence>
<evidence type="ECO:0000256" key="3">
    <source>
        <dbReference type="ARBA" id="ARBA00022692"/>
    </source>
</evidence>
<feature type="transmembrane region" description="Helical" evidence="6">
    <location>
        <begin position="336"/>
        <end position="357"/>
    </location>
</feature>
<dbReference type="EMBL" id="QGTW01000005">
    <property type="protein sequence ID" value="PWW28884.1"/>
    <property type="molecule type" value="Genomic_DNA"/>
</dbReference>
<proteinExistence type="predicted"/>
<feature type="transmembrane region" description="Helical" evidence="6">
    <location>
        <begin position="215"/>
        <end position="234"/>
    </location>
</feature>
<comment type="subcellular location">
    <subcellularLocation>
        <location evidence="1">Cell membrane</location>
        <topology evidence="1">Multi-pass membrane protein</topology>
    </subcellularLocation>
</comment>
<dbReference type="InterPro" id="IPR008457">
    <property type="entry name" value="Cu-R_CopD_dom"/>
</dbReference>
<dbReference type="GO" id="GO:0005886">
    <property type="term" value="C:plasma membrane"/>
    <property type="evidence" value="ECO:0007669"/>
    <property type="project" value="UniProtKB-SubCell"/>
</dbReference>
<evidence type="ECO:0000259" key="7">
    <source>
        <dbReference type="Pfam" id="PF05425"/>
    </source>
</evidence>
<evidence type="ECO:0000256" key="4">
    <source>
        <dbReference type="ARBA" id="ARBA00022989"/>
    </source>
</evidence>
<dbReference type="InterPro" id="IPR032694">
    <property type="entry name" value="CopC/D"/>
</dbReference>
<feature type="transmembrane region" description="Helical" evidence="6">
    <location>
        <begin position="12"/>
        <end position="30"/>
    </location>
</feature>
<keyword evidence="2" id="KW-1003">Cell membrane</keyword>
<protein>
    <submittedName>
        <fullName evidence="8">Putative copper resistance protein D</fullName>
    </submittedName>
</protein>
<feature type="transmembrane region" description="Helical" evidence="6">
    <location>
        <begin position="42"/>
        <end position="65"/>
    </location>
</feature>
<feature type="transmembrane region" description="Helical" evidence="6">
    <location>
        <begin position="141"/>
        <end position="161"/>
    </location>
</feature>
<reference evidence="8 9" key="1">
    <citation type="submission" date="2018-05" db="EMBL/GenBank/DDBJ databases">
        <title>Freshwater and sediment microbial communities from various areas in North America, analyzing microbe dynamics in response to fracking.</title>
        <authorList>
            <person name="Lamendella R."/>
        </authorList>
    </citation>
    <scope>NUCLEOTIDE SEQUENCE [LARGE SCALE GENOMIC DNA]</scope>
    <source>
        <strain evidence="8 9">15_TX</strain>
    </source>
</reference>
<feature type="transmembrane region" description="Helical" evidence="6">
    <location>
        <begin position="255"/>
        <end position="272"/>
    </location>
</feature>
<gene>
    <name evidence="8" type="ORF">DFO73_105121</name>
</gene>
<feature type="transmembrane region" description="Helical" evidence="6">
    <location>
        <begin position="173"/>
        <end position="195"/>
    </location>
</feature>
<dbReference type="AlphaFoldDB" id="A0A2V2ZWT4"/>
<sequence length="359" mass="40371">MSVLIPLAEIGTYILFSIIIGHIALQFVPEGNKPRIGISKKVLLLSTLGIYIFSFGPVAQTISYFSESVGLTLATYSVLTDFQVGRAWIFIGFMSVFLWITLLLNGSKYLQALWLILMVLAIGYSSHVASLSFWYGLLAHSAHFVMVTLWSGILIHVAWFSDDQEKWAKFLRWFTPLAILSLIVILISGLTLMIFLVEPKDYVTSWVLPYGQMLLLKHISIIPLLFFAFINGVLSKRALKIPSFNPRPWIKGESIIILMVFTFTSVLGTLSPPHEVEFTVQSEGASRWVEWLLGKKILTVMNLHLIPNFSSLFLIAVSLLFLALILISFNKVKPYIAVFFGLSFVFALYFGLMVSLVSL</sequence>
<evidence type="ECO:0000256" key="2">
    <source>
        <dbReference type="ARBA" id="ARBA00022475"/>
    </source>
</evidence>
<keyword evidence="3 6" id="KW-0812">Transmembrane</keyword>
<feature type="transmembrane region" description="Helical" evidence="6">
    <location>
        <begin position="85"/>
        <end position="105"/>
    </location>
</feature>
<accession>A0A2V2ZWT4</accession>
<feature type="transmembrane region" description="Helical" evidence="6">
    <location>
        <begin position="309"/>
        <end position="329"/>
    </location>
</feature>
<dbReference type="OrthoDB" id="2387346at2"/>
<evidence type="ECO:0000256" key="6">
    <source>
        <dbReference type="SAM" id="Phobius"/>
    </source>
</evidence>
<dbReference type="Pfam" id="PF05425">
    <property type="entry name" value="CopD"/>
    <property type="match status" value="1"/>
</dbReference>
<dbReference type="RefSeq" id="WP_110064923.1">
    <property type="nucleotide sequence ID" value="NZ_QGTW01000005.1"/>
</dbReference>
<dbReference type="PANTHER" id="PTHR34820:SF4">
    <property type="entry name" value="INNER MEMBRANE PROTEIN YEBZ"/>
    <property type="match status" value="1"/>
</dbReference>
<dbReference type="GO" id="GO:0006825">
    <property type="term" value="P:copper ion transport"/>
    <property type="evidence" value="ECO:0007669"/>
    <property type="project" value="InterPro"/>
</dbReference>
<keyword evidence="5 6" id="KW-0472">Membrane</keyword>
<dbReference type="Proteomes" id="UP000247150">
    <property type="component" value="Unassembled WGS sequence"/>
</dbReference>
<evidence type="ECO:0000256" key="5">
    <source>
        <dbReference type="ARBA" id="ARBA00023136"/>
    </source>
</evidence>
<name>A0A2V2ZWT4_9BACI</name>
<feature type="transmembrane region" description="Helical" evidence="6">
    <location>
        <begin position="112"/>
        <end position="135"/>
    </location>
</feature>
<comment type="caution">
    <text evidence="8">The sequence shown here is derived from an EMBL/GenBank/DDBJ whole genome shotgun (WGS) entry which is preliminary data.</text>
</comment>
<dbReference type="PANTHER" id="PTHR34820">
    <property type="entry name" value="INNER MEMBRANE PROTEIN YEBZ"/>
    <property type="match status" value="1"/>
</dbReference>
<evidence type="ECO:0000313" key="8">
    <source>
        <dbReference type="EMBL" id="PWW28884.1"/>
    </source>
</evidence>
<evidence type="ECO:0000313" key="9">
    <source>
        <dbReference type="Proteomes" id="UP000247150"/>
    </source>
</evidence>
<feature type="domain" description="Copper resistance protein D" evidence="7">
    <location>
        <begin position="169"/>
        <end position="267"/>
    </location>
</feature>